<evidence type="ECO:0000313" key="15">
    <source>
        <dbReference type="EMBL" id="TFY98156.1"/>
    </source>
</evidence>
<dbReference type="Gene3D" id="1.10.287.130">
    <property type="match status" value="1"/>
</dbReference>
<dbReference type="SUPFAM" id="SSF55874">
    <property type="entry name" value="ATPase domain of HSP90 chaperone/DNA topoisomerase II/histidine kinase"/>
    <property type="match status" value="1"/>
</dbReference>
<dbReference type="GO" id="GO:0000155">
    <property type="term" value="F:phosphorelay sensor kinase activity"/>
    <property type="evidence" value="ECO:0007669"/>
    <property type="project" value="InterPro"/>
</dbReference>
<evidence type="ECO:0000256" key="10">
    <source>
        <dbReference type="SAM" id="MobiDB-lite"/>
    </source>
</evidence>
<dbReference type="PANTHER" id="PTHR43547">
    <property type="entry name" value="TWO-COMPONENT HISTIDINE KINASE"/>
    <property type="match status" value="1"/>
</dbReference>
<evidence type="ECO:0000256" key="4">
    <source>
        <dbReference type="ARBA" id="ARBA00022553"/>
    </source>
</evidence>
<evidence type="ECO:0000259" key="13">
    <source>
        <dbReference type="PROSITE" id="PS50110"/>
    </source>
</evidence>
<dbReference type="CDD" id="cd17580">
    <property type="entry name" value="REC_2_DhkD-like"/>
    <property type="match status" value="1"/>
</dbReference>
<evidence type="ECO:0000256" key="8">
    <source>
        <dbReference type="ARBA" id="ARBA00023136"/>
    </source>
</evidence>
<evidence type="ECO:0000259" key="14">
    <source>
        <dbReference type="PROSITE" id="PS50113"/>
    </source>
</evidence>
<dbReference type="SUPFAM" id="SSF47384">
    <property type="entry name" value="Homodimeric domain of signal transducing histidine kinase"/>
    <property type="match status" value="1"/>
</dbReference>
<dbReference type="PROSITE" id="PS50109">
    <property type="entry name" value="HIS_KIN"/>
    <property type="match status" value="1"/>
</dbReference>
<feature type="modified residue" description="4-aspartylphosphate" evidence="9">
    <location>
        <position position="592"/>
    </location>
</feature>
<protein>
    <recommendedName>
        <fullName evidence="3">histidine kinase</fullName>
        <ecNumber evidence="3">2.7.13.3</ecNumber>
    </recommendedName>
</protein>
<evidence type="ECO:0000256" key="11">
    <source>
        <dbReference type="SAM" id="Phobius"/>
    </source>
</evidence>
<dbReference type="InterPro" id="IPR013655">
    <property type="entry name" value="PAS_fold_3"/>
</dbReference>
<dbReference type="Gene3D" id="3.40.50.2300">
    <property type="match status" value="1"/>
</dbReference>
<dbReference type="Gene3D" id="3.30.450.20">
    <property type="entry name" value="PAS domain"/>
    <property type="match status" value="1"/>
</dbReference>
<dbReference type="EMBL" id="SMLL01000006">
    <property type="protein sequence ID" value="TFY98156.1"/>
    <property type="molecule type" value="Genomic_DNA"/>
</dbReference>
<dbReference type="InterPro" id="IPR005467">
    <property type="entry name" value="His_kinase_dom"/>
</dbReference>
<dbReference type="Pfam" id="PF02518">
    <property type="entry name" value="HATPase_c"/>
    <property type="match status" value="1"/>
</dbReference>
<dbReference type="SMART" id="SM00086">
    <property type="entry name" value="PAC"/>
    <property type="match status" value="1"/>
</dbReference>
<dbReference type="PRINTS" id="PR00344">
    <property type="entry name" value="BCTRLSENSOR"/>
</dbReference>
<keyword evidence="11" id="KW-1133">Transmembrane helix</keyword>
<dbReference type="InterPro" id="IPR004358">
    <property type="entry name" value="Sig_transdc_His_kin-like_C"/>
</dbReference>
<keyword evidence="5" id="KW-0808">Transferase</keyword>
<dbReference type="InterPro" id="IPR000014">
    <property type="entry name" value="PAS"/>
</dbReference>
<keyword evidence="11" id="KW-0812">Transmembrane</keyword>
<evidence type="ECO:0000256" key="1">
    <source>
        <dbReference type="ARBA" id="ARBA00000085"/>
    </source>
</evidence>
<comment type="caution">
    <text evidence="15">The sequence shown here is derived from an EMBL/GenBank/DDBJ whole genome shotgun (WGS) entry which is preliminary data.</text>
</comment>
<dbReference type="FunFam" id="3.30.450.20:FF:000099">
    <property type="entry name" value="Sensory box sensor histidine kinase"/>
    <property type="match status" value="1"/>
</dbReference>
<evidence type="ECO:0000256" key="2">
    <source>
        <dbReference type="ARBA" id="ARBA00004429"/>
    </source>
</evidence>
<feature type="region of interest" description="Disordered" evidence="10">
    <location>
        <begin position="662"/>
        <end position="695"/>
    </location>
</feature>
<comment type="catalytic activity">
    <reaction evidence="1">
        <text>ATP + protein L-histidine = ADP + protein N-phospho-L-histidine.</text>
        <dbReference type="EC" id="2.7.13.3"/>
    </reaction>
</comment>
<dbReference type="CDD" id="cd00130">
    <property type="entry name" value="PAS"/>
    <property type="match status" value="1"/>
</dbReference>
<feature type="domain" description="Histidine kinase" evidence="12">
    <location>
        <begin position="303"/>
        <end position="523"/>
    </location>
</feature>
<dbReference type="InterPro" id="IPR001610">
    <property type="entry name" value="PAC"/>
</dbReference>
<dbReference type="SMART" id="SM00091">
    <property type="entry name" value="PAS"/>
    <property type="match status" value="1"/>
</dbReference>
<dbReference type="SUPFAM" id="SSF55785">
    <property type="entry name" value="PYP-like sensor domain (PAS domain)"/>
    <property type="match status" value="1"/>
</dbReference>
<dbReference type="InterPro" id="IPR035965">
    <property type="entry name" value="PAS-like_dom_sf"/>
</dbReference>
<comment type="subcellular location">
    <subcellularLocation>
        <location evidence="2">Cell inner membrane</location>
        <topology evidence="2">Multi-pass membrane protein</topology>
    </subcellularLocation>
</comment>
<dbReference type="Pfam" id="PF00072">
    <property type="entry name" value="Response_reg"/>
    <property type="match status" value="1"/>
</dbReference>
<dbReference type="InterPro" id="IPR000700">
    <property type="entry name" value="PAS-assoc_C"/>
</dbReference>
<dbReference type="OrthoDB" id="8887826at2"/>
<evidence type="ECO:0000259" key="12">
    <source>
        <dbReference type="PROSITE" id="PS50109"/>
    </source>
</evidence>
<reference evidence="15 16" key="1">
    <citation type="submission" date="2019-03" db="EMBL/GenBank/DDBJ databases">
        <title>Ramlibacter rhizophilus CCTCC AB2015357, whole genome shotgun sequence.</title>
        <authorList>
            <person name="Zhang X."/>
            <person name="Feng G."/>
            <person name="Zhu H."/>
        </authorList>
    </citation>
    <scope>NUCLEOTIDE SEQUENCE [LARGE SCALE GENOMIC DNA]</scope>
    <source>
        <strain evidence="15 16">CCTCC AB2015357</strain>
    </source>
</reference>
<dbReference type="PROSITE" id="PS50110">
    <property type="entry name" value="RESPONSE_REGULATORY"/>
    <property type="match status" value="1"/>
</dbReference>
<evidence type="ECO:0000313" key="16">
    <source>
        <dbReference type="Proteomes" id="UP000297564"/>
    </source>
</evidence>
<evidence type="ECO:0000256" key="3">
    <source>
        <dbReference type="ARBA" id="ARBA00012438"/>
    </source>
</evidence>
<dbReference type="SMART" id="SM00387">
    <property type="entry name" value="HATPase_c"/>
    <property type="match status" value="1"/>
</dbReference>
<accession>A0A4Z0BFP9</accession>
<keyword evidence="7" id="KW-0902">Two-component regulatory system</keyword>
<evidence type="ECO:0000256" key="9">
    <source>
        <dbReference type="PROSITE-ProRule" id="PRU00169"/>
    </source>
</evidence>
<dbReference type="PROSITE" id="PS50113">
    <property type="entry name" value="PAC"/>
    <property type="match status" value="1"/>
</dbReference>
<evidence type="ECO:0000256" key="6">
    <source>
        <dbReference type="ARBA" id="ARBA00022777"/>
    </source>
</evidence>
<dbReference type="EC" id="2.7.13.3" evidence="3"/>
<dbReference type="PANTHER" id="PTHR43547:SF2">
    <property type="entry name" value="HYBRID SIGNAL TRANSDUCTION HISTIDINE KINASE C"/>
    <property type="match status" value="1"/>
</dbReference>
<dbReference type="AlphaFoldDB" id="A0A4Z0BFP9"/>
<dbReference type="InterPro" id="IPR011006">
    <property type="entry name" value="CheY-like_superfamily"/>
</dbReference>
<dbReference type="CDD" id="cd00082">
    <property type="entry name" value="HisKA"/>
    <property type="match status" value="1"/>
</dbReference>
<dbReference type="InterPro" id="IPR036890">
    <property type="entry name" value="HATPase_C_sf"/>
</dbReference>
<dbReference type="GO" id="GO:0005886">
    <property type="term" value="C:plasma membrane"/>
    <property type="evidence" value="ECO:0007669"/>
    <property type="project" value="UniProtKB-SubCell"/>
</dbReference>
<gene>
    <name evidence="15" type="ORF">EZ242_16590</name>
</gene>
<evidence type="ECO:0000256" key="5">
    <source>
        <dbReference type="ARBA" id="ARBA00022679"/>
    </source>
</evidence>
<keyword evidence="8 11" id="KW-0472">Membrane</keyword>
<dbReference type="InterPro" id="IPR001789">
    <property type="entry name" value="Sig_transdc_resp-reg_receiver"/>
</dbReference>
<dbReference type="Pfam" id="PF00512">
    <property type="entry name" value="HisKA"/>
    <property type="match status" value="1"/>
</dbReference>
<sequence length="695" mass="75261">MPADWFAGVFDTTGTLVARAQAPRRFVGQKVAAGLLEPLAFLPEGRGEFTTLDGVVMDAFFSRSPVSNWGVAIGIPQSALLSDMLRTSAVVGLGIAVLFAAGLLLARLIGRRIGRAFQTLSQAASELGAGRVIASPETHIREAAEVAAALGAASSLLKERATTLKESEMRFKALADNIAQLAWMTDRHGVVQWFNRRWYEYTGLDSEAAADRGWDRCQHPDYRAQALEKFQRHVATGDPWEDTFPLRARDGSYRWFLSRAFPLRDQGGRIVSWFGTNTDVTEQLEAQQALHDADRRKDEFIALLAHELRNPLAPVRTAVEILRRVGSHEPRQDRAREVIDRQVTHMSRLIDDLLDVSRIARGKLALRKERCDLAAVARQTAEDYRSSLESAGLRLHVRSAPQPIWVDGDPVRLAQMVGNLLNNAARFTERGGQVEVHVEADATRRMAMVRVVDTGVGMDAELIQRLFDPFSQARQDLARSKGGLGLGLALTKGLVELHGGGVAVDSDGLGHGSSFTLRLPLAQPQQEGGRPAERTAVEARGLKVLVIEDNEDAARSLGELLEMAGHTVQLAFDGESGVAAAGVLRPEVVISDIGLPGEIDGYGVAQALRADPALRGAYLMALSGYASDHARRRSSAAGFDVHLAKPADIQVLERTLARISPLAAGQPSVPPEEPAKPLPPEGTSIPRAKPVPGAP</sequence>
<keyword evidence="6 15" id="KW-0418">Kinase</keyword>
<organism evidence="15 16">
    <name type="scientific">Ramlibacter rhizophilus</name>
    <dbReference type="NCBI Taxonomy" id="1781167"/>
    <lineage>
        <taxon>Bacteria</taxon>
        <taxon>Pseudomonadati</taxon>
        <taxon>Pseudomonadota</taxon>
        <taxon>Betaproteobacteria</taxon>
        <taxon>Burkholderiales</taxon>
        <taxon>Comamonadaceae</taxon>
        <taxon>Ramlibacter</taxon>
    </lineage>
</organism>
<dbReference type="FunFam" id="1.10.287.130:FF:000001">
    <property type="entry name" value="Two-component sensor histidine kinase"/>
    <property type="match status" value="1"/>
</dbReference>
<dbReference type="SMART" id="SM00388">
    <property type="entry name" value="HisKA"/>
    <property type="match status" value="1"/>
</dbReference>
<feature type="compositionally biased region" description="Pro residues" evidence="10">
    <location>
        <begin position="668"/>
        <end position="680"/>
    </location>
</feature>
<dbReference type="SUPFAM" id="SSF52172">
    <property type="entry name" value="CheY-like"/>
    <property type="match status" value="1"/>
</dbReference>
<name>A0A4Z0BFP9_9BURK</name>
<dbReference type="InterPro" id="IPR003594">
    <property type="entry name" value="HATPase_dom"/>
</dbReference>
<dbReference type="NCBIfam" id="TIGR00229">
    <property type="entry name" value="sensory_box"/>
    <property type="match status" value="1"/>
</dbReference>
<keyword evidence="4 9" id="KW-0597">Phosphoprotein</keyword>
<dbReference type="SMART" id="SM00448">
    <property type="entry name" value="REC"/>
    <property type="match status" value="1"/>
</dbReference>
<dbReference type="InterPro" id="IPR036097">
    <property type="entry name" value="HisK_dim/P_sf"/>
</dbReference>
<feature type="domain" description="Response regulatory" evidence="13">
    <location>
        <begin position="543"/>
        <end position="660"/>
    </location>
</feature>
<evidence type="ECO:0000256" key="7">
    <source>
        <dbReference type="ARBA" id="ARBA00023012"/>
    </source>
</evidence>
<dbReference type="InterPro" id="IPR003661">
    <property type="entry name" value="HisK_dim/P_dom"/>
</dbReference>
<dbReference type="CDD" id="cd18774">
    <property type="entry name" value="PDC2_HK_sensor"/>
    <property type="match status" value="1"/>
</dbReference>
<proteinExistence type="predicted"/>
<dbReference type="Gene3D" id="3.30.565.10">
    <property type="entry name" value="Histidine kinase-like ATPase, C-terminal domain"/>
    <property type="match status" value="1"/>
</dbReference>
<dbReference type="Proteomes" id="UP000297564">
    <property type="component" value="Unassembled WGS sequence"/>
</dbReference>
<dbReference type="FunFam" id="3.30.565.10:FF:000006">
    <property type="entry name" value="Sensor histidine kinase WalK"/>
    <property type="match status" value="1"/>
</dbReference>
<keyword evidence="16" id="KW-1185">Reference proteome</keyword>
<feature type="transmembrane region" description="Helical" evidence="11">
    <location>
        <begin position="89"/>
        <end position="109"/>
    </location>
</feature>
<dbReference type="Pfam" id="PF08447">
    <property type="entry name" value="PAS_3"/>
    <property type="match status" value="1"/>
</dbReference>
<feature type="domain" description="PAC" evidence="14">
    <location>
        <begin position="240"/>
        <end position="292"/>
    </location>
</feature>